<dbReference type="EMBL" id="SIXI01000002">
    <property type="protein sequence ID" value="TBO32706.1"/>
    <property type="molecule type" value="Genomic_DNA"/>
</dbReference>
<dbReference type="InterPro" id="IPR031316">
    <property type="entry name" value="FlgM_C"/>
</dbReference>
<dbReference type="InterPro" id="IPR007412">
    <property type="entry name" value="FlgM"/>
</dbReference>
<reference evidence="11 12" key="1">
    <citation type="submission" date="2019-02" db="EMBL/GenBank/DDBJ databases">
        <title>Aquabacterium sp. strain KMB7.</title>
        <authorList>
            <person name="Chen W.-M."/>
        </authorList>
    </citation>
    <scope>NUCLEOTIDE SEQUENCE [LARGE SCALE GENOMIC DNA]</scope>
    <source>
        <strain evidence="11 12">KMB7</strain>
    </source>
</reference>
<dbReference type="GO" id="GO:0044781">
    <property type="term" value="P:bacterial-type flagellum organization"/>
    <property type="evidence" value="ECO:0007669"/>
    <property type="project" value="UniProtKB-KW"/>
</dbReference>
<dbReference type="Pfam" id="PF04316">
    <property type="entry name" value="FlgM"/>
    <property type="match status" value="1"/>
</dbReference>
<keyword evidence="5" id="KW-0805">Transcription regulation</keyword>
<keyword evidence="3" id="KW-0678">Repressor</keyword>
<name>A0A4V2JFU5_9BURK</name>
<keyword evidence="11" id="KW-0282">Flagellum</keyword>
<keyword evidence="11" id="KW-0966">Cell projection</keyword>
<dbReference type="Proteomes" id="UP000292120">
    <property type="component" value="Unassembled WGS sequence"/>
</dbReference>
<gene>
    <name evidence="11" type="primary">flgM</name>
    <name evidence="11" type="ORF">EYS42_05895</name>
</gene>
<dbReference type="GO" id="GO:0045892">
    <property type="term" value="P:negative regulation of DNA-templated transcription"/>
    <property type="evidence" value="ECO:0007669"/>
    <property type="project" value="InterPro"/>
</dbReference>
<feature type="compositionally biased region" description="Polar residues" evidence="9">
    <location>
        <begin position="19"/>
        <end position="32"/>
    </location>
</feature>
<evidence type="ECO:0000256" key="2">
    <source>
        <dbReference type="ARBA" id="ARBA00017823"/>
    </source>
</evidence>
<accession>A0A4V2JFU5</accession>
<evidence type="ECO:0000256" key="9">
    <source>
        <dbReference type="SAM" id="MobiDB-lite"/>
    </source>
</evidence>
<feature type="region of interest" description="Disordered" evidence="9">
    <location>
        <begin position="1"/>
        <end position="42"/>
    </location>
</feature>
<keyword evidence="6" id="KW-0804">Transcription</keyword>
<dbReference type="OrthoDB" id="5298032at2"/>
<evidence type="ECO:0000259" key="10">
    <source>
        <dbReference type="Pfam" id="PF04316"/>
    </source>
</evidence>
<dbReference type="SUPFAM" id="SSF101498">
    <property type="entry name" value="Anti-sigma factor FlgM"/>
    <property type="match status" value="1"/>
</dbReference>
<keyword evidence="11" id="KW-0969">Cilium</keyword>
<evidence type="ECO:0000256" key="7">
    <source>
        <dbReference type="ARBA" id="ARBA00024739"/>
    </source>
</evidence>
<evidence type="ECO:0000256" key="5">
    <source>
        <dbReference type="ARBA" id="ARBA00023015"/>
    </source>
</evidence>
<organism evidence="11 12">
    <name type="scientific">Aquabacterium lacunae</name>
    <dbReference type="NCBI Taxonomy" id="2528630"/>
    <lineage>
        <taxon>Bacteria</taxon>
        <taxon>Pseudomonadati</taxon>
        <taxon>Pseudomonadota</taxon>
        <taxon>Betaproteobacteria</taxon>
        <taxon>Burkholderiales</taxon>
        <taxon>Aquabacterium</taxon>
    </lineage>
</organism>
<evidence type="ECO:0000313" key="11">
    <source>
        <dbReference type="EMBL" id="TBO32706.1"/>
    </source>
</evidence>
<feature type="domain" description="Anti-sigma-28 factor FlgM C-terminal" evidence="10">
    <location>
        <begin position="44"/>
        <end position="91"/>
    </location>
</feature>
<evidence type="ECO:0000256" key="1">
    <source>
        <dbReference type="ARBA" id="ARBA00005322"/>
    </source>
</evidence>
<dbReference type="RefSeq" id="WP_130966917.1">
    <property type="nucleotide sequence ID" value="NZ_SIXI01000002.1"/>
</dbReference>
<proteinExistence type="inferred from homology"/>
<dbReference type="InterPro" id="IPR035890">
    <property type="entry name" value="Anti-sigma-28_factor_FlgM_sf"/>
</dbReference>
<evidence type="ECO:0000256" key="6">
    <source>
        <dbReference type="ARBA" id="ARBA00023163"/>
    </source>
</evidence>
<sequence>MKIGNPSDKPINGVGGGTRTESTVSTKTSGKTASLDGGVGSSAKVTLSNTAASLLNGTDPAFDADKVAQVKQAIDDGSYQVNPEVIADKLIANAKELLSPRVS</sequence>
<keyword evidence="4" id="KW-1005">Bacterial flagellum biogenesis</keyword>
<dbReference type="AlphaFoldDB" id="A0A4V2JFU5"/>
<keyword evidence="12" id="KW-1185">Reference proteome</keyword>
<dbReference type="NCBIfam" id="TIGR03824">
    <property type="entry name" value="FlgM_jcvi"/>
    <property type="match status" value="1"/>
</dbReference>
<evidence type="ECO:0000256" key="4">
    <source>
        <dbReference type="ARBA" id="ARBA00022795"/>
    </source>
</evidence>
<comment type="function">
    <text evidence="7">Responsible for the coupling of flagellin expression to flagellar assembly by preventing expression of the flagellin genes when a component of the middle class of proteins is defective. It negatively regulates flagellar genes by inhibiting the activity of FliA by directly binding to FliA.</text>
</comment>
<protein>
    <recommendedName>
        <fullName evidence="2">Negative regulator of flagellin synthesis</fullName>
    </recommendedName>
    <alternativeName>
        <fullName evidence="8">Anti-sigma-28 factor</fullName>
    </alternativeName>
</protein>
<evidence type="ECO:0000256" key="3">
    <source>
        <dbReference type="ARBA" id="ARBA00022491"/>
    </source>
</evidence>
<comment type="caution">
    <text evidence="11">The sequence shown here is derived from an EMBL/GenBank/DDBJ whole genome shotgun (WGS) entry which is preliminary data.</text>
</comment>
<evidence type="ECO:0000313" key="12">
    <source>
        <dbReference type="Proteomes" id="UP000292120"/>
    </source>
</evidence>
<evidence type="ECO:0000256" key="8">
    <source>
        <dbReference type="ARBA" id="ARBA00030117"/>
    </source>
</evidence>
<comment type="similarity">
    <text evidence="1">Belongs to the FlgM family.</text>
</comment>